<name>A0AB35U0W3_9FIRM</name>
<gene>
    <name evidence="2" type="ORF">MOZ60_04020</name>
</gene>
<feature type="compositionally biased region" description="Basic and acidic residues" evidence="1">
    <location>
        <begin position="45"/>
        <end position="59"/>
    </location>
</feature>
<sequence length="297" mass="32728">MLKKLQNLLFEDDDDDYLDDEDEEETVSAAPVKPSAVKPVAAQPRRVDSGKPVQERREAPSVQPAVEQPVHTAPRVSRIDVTQDIPVQNSKPAQPVFPQMPPREEKKPSGLGITADDTDYHQPVRQRTVKPAVPKTQKPKKPSKPAYQFQPVISPIFGVDEKDMTALKNTAKKAAEAMAENDEDDGNITPVISPIYGSTEPLAAKKAETHAKAAPARKEEPVATANPTADEEIPDFSLDDILKVRDEQYDDHDDSLSDTAPLFPDLNFPDDPVPDAKPAKPEEEPDQTMILKKPLTK</sequence>
<feature type="region of interest" description="Disordered" evidence="1">
    <location>
        <begin position="174"/>
        <end position="297"/>
    </location>
</feature>
<protein>
    <submittedName>
        <fullName evidence="2">Uncharacterized protein</fullName>
    </submittedName>
</protein>
<feature type="compositionally biased region" description="Basic and acidic residues" evidence="1">
    <location>
        <begin position="203"/>
        <end position="221"/>
    </location>
</feature>
<evidence type="ECO:0000256" key="1">
    <source>
        <dbReference type="SAM" id="MobiDB-lite"/>
    </source>
</evidence>
<proteinExistence type="predicted"/>
<comment type="caution">
    <text evidence="2">The sequence shown here is derived from an EMBL/GenBank/DDBJ whole genome shotgun (WGS) entry which is preliminary data.</text>
</comment>
<dbReference type="AlphaFoldDB" id="A0AB35U0W3"/>
<evidence type="ECO:0000313" key="2">
    <source>
        <dbReference type="EMBL" id="MDX8419258.1"/>
    </source>
</evidence>
<dbReference type="Proteomes" id="UP001286174">
    <property type="component" value="Unassembled WGS sequence"/>
</dbReference>
<dbReference type="RefSeq" id="WP_108774006.1">
    <property type="nucleotide sequence ID" value="NZ_JALBUR010000006.1"/>
</dbReference>
<feature type="compositionally biased region" description="Low complexity" evidence="1">
    <location>
        <begin position="261"/>
        <end position="270"/>
    </location>
</feature>
<feature type="compositionally biased region" description="Acidic residues" evidence="1">
    <location>
        <begin position="229"/>
        <end position="238"/>
    </location>
</feature>
<keyword evidence="3" id="KW-1185">Reference proteome</keyword>
<dbReference type="EMBL" id="JALBUR010000006">
    <property type="protein sequence ID" value="MDX8419258.1"/>
    <property type="molecule type" value="Genomic_DNA"/>
</dbReference>
<feature type="compositionally biased region" description="Acidic residues" evidence="1">
    <location>
        <begin position="10"/>
        <end position="26"/>
    </location>
</feature>
<reference evidence="2 3" key="1">
    <citation type="submission" date="2022-03" db="EMBL/GenBank/DDBJ databases">
        <title>Novel taxa within the pig intestine.</title>
        <authorList>
            <person name="Wylensek D."/>
            <person name="Bishof K."/>
            <person name="Afrizal A."/>
            <person name="Clavel T."/>
        </authorList>
    </citation>
    <scope>NUCLEOTIDE SEQUENCE [LARGE SCALE GENOMIC DNA]</scope>
    <source>
        <strain evidence="2 3">CLA-KB-P133</strain>
    </source>
</reference>
<accession>A0AB35U0W3</accession>
<evidence type="ECO:0000313" key="3">
    <source>
        <dbReference type="Proteomes" id="UP001286174"/>
    </source>
</evidence>
<organism evidence="2 3">
    <name type="scientific">Grylomicrobium aquisgranensis</name>
    <dbReference type="NCBI Taxonomy" id="2926318"/>
    <lineage>
        <taxon>Bacteria</taxon>
        <taxon>Bacillati</taxon>
        <taxon>Bacillota</taxon>
        <taxon>Erysipelotrichia</taxon>
        <taxon>Erysipelotrichales</taxon>
        <taxon>Erysipelotrichaceae</taxon>
        <taxon>Grylomicrobium</taxon>
    </lineage>
</organism>
<feature type="region of interest" description="Disordered" evidence="1">
    <location>
        <begin position="1"/>
        <end position="149"/>
    </location>
</feature>